<feature type="non-terminal residue" evidence="1">
    <location>
        <position position="62"/>
    </location>
</feature>
<accession>A0A9N9HYT5</accession>
<dbReference type="EMBL" id="CAJVPZ010022624">
    <property type="protein sequence ID" value="CAG8712411.1"/>
    <property type="molecule type" value="Genomic_DNA"/>
</dbReference>
<proteinExistence type="predicted"/>
<evidence type="ECO:0000313" key="1">
    <source>
        <dbReference type="EMBL" id="CAG8712411.1"/>
    </source>
</evidence>
<name>A0A9N9HYT5_9GLOM</name>
<protein>
    <submittedName>
        <fullName evidence="1">16247_t:CDS:1</fullName>
    </submittedName>
</protein>
<gene>
    <name evidence="1" type="ORF">RFULGI_LOCUS10928</name>
</gene>
<organism evidence="1 2">
    <name type="scientific">Racocetra fulgida</name>
    <dbReference type="NCBI Taxonomy" id="60492"/>
    <lineage>
        <taxon>Eukaryota</taxon>
        <taxon>Fungi</taxon>
        <taxon>Fungi incertae sedis</taxon>
        <taxon>Mucoromycota</taxon>
        <taxon>Glomeromycotina</taxon>
        <taxon>Glomeromycetes</taxon>
        <taxon>Diversisporales</taxon>
        <taxon>Gigasporaceae</taxon>
        <taxon>Racocetra</taxon>
    </lineage>
</organism>
<reference evidence="1" key="1">
    <citation type="submission" date="2021-06" db="EMBL/GenBank/DDBJ databases">
        <authorList>
            <person name="Kallberg Y."/>
            <person name="Tangrot J."/>
            <person name="Rosling A."/>
        </authorList>
    </citation>
    <scope>NUCLEOTIDE SEQUENCE</scope>
    <source>
        <strain evidence="1">IN212</strain>
    </source>
</reference>
<sequence length="62" mass="7268">MLRPDSFNLYTENADLKGKSDVKKKLEEADEFQKEHPSSQWNRSHSNTEYVNSFISCITEDE</sequence>
<comment type="caution">
    <text evidence="1">The sequence shown here is derived from an EMBL/GenBank/DDBJ whole genome shotgun (WGS) entry which is preliminary data.</text>
</comment>
<dbReference type="Proteomes" id="UP000789396">
    <property type="component" value="Unassembled WGS sequence"/>
</dbReference>
<keyword evidence="2" id="KW-1185">Reference proteome</keyword>
<evidence type="ECO:0000313" key="2">
    <source>
        <dbReference type="Proteomes" id="UP000789396"/>
    </source>
</evidence>
<dbReference type="AlphaFoldDB" id="A0A9N9HYT5"/>